<proteinExistence type="predicted"/>
<evidence type="ECO:0000313" key="2">
    <source>
        <dbReference type="Proteomes" id="UP000182429"/>
    </source>
</evidence>
<organism evidence="1 2">
    <name type="scientific">Kandleria vitulina</name>
    <dbReference type="NCBI Taxonomy" id="1630"/>
    <lineage>
        <taxon>Bacteria</taxon>
        <taxon>Bacillati</taxon>
        <taxon>Bacillota</taxon>
        <taxon>Erysipelotrichia</taxon>
        <taxon>Erysipelotrichales</taxon>
        <taxon>Coprobacillaceae</taxon>
        <taxon>Kandleria</taxon>
    </lineage>
</organism>
<name>A0A1H2ULD7_9FIRM</name>
<sequence>MNKKIKKNDEVKKTDGKKVKINNSVKGSVYERWENEKSPYVLIHPKKVR</sequence>
<dbReference type="RefSeq" id="WP_155265986.1">
    <property type="nucleotide sequence ID" value="NZ_FNNF01000022.1"/>
</dbReference>
<accession>A0A1H2ULD7</accession>
<protein>
    <submittedName>
        <fullName evidence="1">Uncharacterized protein</fullName>
    </submittedName>
</protein>
<gene>
    <name evidence="1" type="ORF">SAMN04487759_12217</name>
</gene>
<dbReference type="EMBL" id="FNNF01000022">
    <property type="protein sequence ID" value="SDW56877.1"/>
    <property type="molecule type" value="Genomic_DNA"/>
</dbReference>
<dbReference type="Proteomes" id="UP000182429">
    <property type="component" value="Unassembled WGS sequence"/>
</dbReference>
<evidence type="ECO:0000313" key="1">
    <source>
        <dbReference type="EMBL" id="SDW56877.1"/>
    </source>
</evidence>
<reference evidence="1 2" key="1">
    <citation type="submission" date="2016-10" db="EMBL/GenBank/DDBJ databases">
        <authorList>
            <person name="de Groot N.N."/>
        </authorList>
    </citation>
    <scope>NUCLEOTIDE SEQUENCE [LARGE SCALE GENOMIC DNA]</scope>
    <source>
        <strain evidence="1 2">S3b</strain>
    </source>
</reference>
<dbReference type="AlphaFoldDB" id="A0A1H2ULD7"/>